<evidence type="ECO:0000313" key="9">
    <source>
        <dbReference type="Proteomes" id="UP000678499"/>
    </source>
</evidence>
<comment type="similarity">
    <text evidence="1">Belongs to the protein kinase superfamily. CMGC Ser/Thr protein kinase family. GSK-3 subfamily.</text>
</comment>
<evidence type="ECO:0000256" key="1">
    <source>
        <dbReference type="ARBA" id="ARBA00005527"/>
    </source>
</evidence>
<dbReference type="PANTHER" id="PTHR24057:SF0">
    <property type="entry name" value="PROTEIN KINASE SHAGGY-RELATED"/>
    <property type="match status" value="1"/>
</dbReference>
<evidence type="ECO:0000313" key="8">
    <source>
        <dbReference type="EMBL" id="CAD7285125.1"/>
    </source>
</evidence>
<dbReference type="GO" id="GO:0030154">
    <property type="term" value="P:cell differentiation"/>
    <property type="evidence" value="ECO:0007669"/>
    <property type="project" value="TreeGrafter"/>
</dbReference>
<sequence>GHRDIKPHNLLLDLQTCVLKVCDFGCAKHLNESETSISYICSRYYRPPELCMGATQYGVSIDMWSAGCVVAEMFLGEPIFRGSSREDQMVEIIKVLGTPNKEQMREMKVYEPPFRLPKMERVSWTKDCAQKSETSCKNNVFRHARTPPPREGLEVVNQILRYTPPHRLTASATLGQTLGHSFFAELRLPETRLPSGMTLPKLFNFTED</sequence>
<feature type="domain" description="Protein kinase" evidence="7">
    <location>
        <begin position="1"/>
        <end position="183"/>
    </location>
</feature>
<accession>A0A7R9C2J5</accession>
<dbReference type="GO" id="GO:0005524">
    <property type="term" value="F:ATP binding"/>
    <property type="evidence" value="ECO:0007669"/>
    <property type="project" value="UniProtKB-KW"/>
</dbReference>
<feature type="non-terminal residue" evidence="8">
    <location>
        <position position="1"/>
    </location>
</feature>
<keyword evidence="6" id="KW-0067">ATP-binding</keyword>
<dbReference type="InterPro" id="IPR011009">
    <property type="entry name" value="Kinase-like_dom_sf"/>
</dbReference>
<evidence type="ECO:0000256" key="2">
    <source>
        <dbReference type="ARBA" id="ARBA00022527"/>
    </source>
</evidence>
<dbReference type="GO" id="GO:0007165">
    <property type="term" value="P:signal transduction"/>
    <property type="evidence" value="ECO:0007669"/>
    <property type="project" value="TreeGrafter"/>
</dbReference>
<dbReference type="InterPro" id="IPR050591">
    <property type="entry name" value="GSK-3"/>
</dbReference>
<evidence type="ECO:0000256" key="6">
    <source>
        <dbReference type="ARBA" id="ARBA00022840"/>
    </source>
</evidence>
<proteinExistence type="inferred from homology"/>
<dbReference type="AlphaFoldDB" id="A0A7R9C2J5"/>
<dbReference type="GO" id="GO:0005829">
    <property type="term" value="C:cytosol"/>
    <property type="evidence" value="ECO:0007669"/>
    <property type="project" value="TreeGrafter"/>
</dbReference>
<name>A0A7R9C2J5_9CRUS</name>
<feature type="non-terminal residue" evidence="8">
    <location>
        <position position="208"/>
    </location>
</feature>
<dbReference type="Pfam" id="PF00069">
    <property type="entry name" value="Pkinase"/>
    <property type="match status" value="1"/>
</dbReference>
<dbReference type="Proteomes" id="UP000678499">
    <property type="component" value="Unassembled WGS sequence"/>
</dbReference>
<dbReference type="EMBL" id="CAJPEX010011887">
    <property type="protein sequence ID" value="CAG0925277.1"/>
    <property type="molecule type" value="Genomic_DNA"/>
</dbReference>
<dbReference type="PROSITE" id="PS50011">
    <property type="entry name" value="PROTEIN_KINASE_DOM"/>
    <property type="match status" value="1"/>
</dbReference>
<evidence type="ECO:0000259" key="7">
    <source>
        <dbReference type="PROSITE" id="PS50011"/>
    </source>
</evidence>
<keyword evidence="3" id="KW-0808">Transferase</keyword>
<dbReference type="GO" id="GO:0030424">
    <property type="term" value="C:axon"/>
    <property type="evidence" value="ECO:0007669"/>
    <property type="project" value="TreeGrafter"/>
</dbReference>
<keyword evidence="4" id="KW-0547">Nucleotide-binding</keyword>
<organism evidence="8">
    <name type="scientific">Notodromas monacha</name>
    <dbReference type="NCBI Taxonomy" id="399045"/>
    <lineage>
        <taxon>Eukaryota</taxon>
        <taxon>Metazoa</taxon>
        <taxon>Ecdysozoa</taxon>
        <taxon>Arthropoda</taxon>
        <taxon>Crustacea</taxon>
        <taxon>Oligostraca</taxon>
        <taxon>Ostracoda</taxon>
        <taxon>Podocopa</taxon>
        <taxon>Podocopida</taxon>
        <taxon>Cypridocopina</taxon>
        <taxon>Cypridoidea</taxon>
        <taxon>Cyprididae</taxon>
        <taxon>Notodromas</taxon>
    </lineage>
</organism>
<dbReference type="GO" id="GO:0005634">
    <property type="term" value="C:nucleus"/>
    <property type="evidence" value="ECO:0007669"/>
    <property type="project" value="TreeGrafter"/>
</dbReference>
<evidence type="ECO:0000256" key="5">
    <source>
        <dbReference type="ARBA" id="ARBA00022777"/>
    </source>
</evidence>
<evidence type="ECO:0000256" key="3">
    <source>
        <dbReference type="ARBA" id="ARBA00022679"/>
    </source>
</evidence>
<evidence type="ECO:0000256" key="4">
    <source>
        <dbReference type="ARBA" id="ARBA00022741"/>
    </source>
</evidence>
<gene>
    <name evidence="8" type="ORF">NMOB1V02_LOCUS12727</name>
</gene>
<dbReference type="Gene3D" id="1.10.510.10">
    <property type="entry name" value="Transferase(Phosphotransferase) domain 1"/>
    <property type="match status" value="1"/>
</dbReference>
<dbReference type="SMART" id="SM00220">
    <property type="entry name" value="S_TKc"/>
    <property type="match status" value="1"/>
</dbReference>
<dbReference type="GO" id="GO:0032436">
    <property type="term" value="P:positive regulation of proteasomal ubiquitin-dependent protein catabolic process"/>
    <property type="evidence" value="ECO:0007669"/>
    <property type="project" value="TreeGrafter"/>
</dbReference>
<reference evidence="8" key="1">
    <citation type="submission" date="2020-11" db="EMBL/GenBank/DDBJ databases">
        <authorList>
            <person name="Tran Van P."/>
        </authorList>
    </citation>
    <scope>NUCLEOTIDE SEQUENCE</scope>
</reference>
<keyword evidence="2" id="KW-0723">Serine/threonine-protein kinase</keyword>
<dbReference type="PANTHER" id="PTHR24057">
    <property type="entry name" value="GLYCOGEN SYNTHASE KINASE-3 ALPHA"/>
    <property type="match status" value="1"/>
</dbReference>
<dbReference type="GO" id="GO:0090090">
    <property type="term" value="P:negative regulation of canonical Wnt signaling pathway"/>
    <property type="evidence" value="ECO:0007669"/>
    <property type="project" value="TreeGrafter"/>
</dbReference>
<keyword evidence="9" id="KW-1185">Reference proteome</keyword>
<dbReference type="GO" id="GO:0070507">
    <property type="term" value="P:regulation of microtubule cytoskeleton organization"/>
    <property type="evidence" value="ECO:0007669"/>
    <property type="project" value="TreeGrafter"/>
</dbReference>
<dbReference type="OrthoDB" id="272141at2759"/>
<dbReference type="InterPro" id="IPR000719">
    <property type="entry name" value="Prot_kinase_dom"/>
</dbReference>
<keyword evidence="5" id="KW-0418">Kinase</keyword>
<dbReference type="GO" id="GO:0004674">
    <property type="term" value="F:protein serine/threonine kinase activity"/>
    <property type="evidence" value="ECO:0007669"/>
    <property type="project" value="UniProtKB-KW"/>
</dbReference>
<dbReference type="EMBL" id="OA893924">
    <property type="protein sequence ID" value="CAD7285125.1"/>
    <property type="molecule type" value="Genomic_DNA"/>
</dbReference>
<dbReference type="SUPFAM" id="SSF56112">
    <property type="entry name" value="Protein kinase-like (PK-like)"/>
    <property type="match status" value="1"/>
</dbReference>
<protein>
    <recommendedName>
        <fullName evidence="7">Protein kinase domain-containing protein</fullName>
    </recommendedName>
</protein>